<dbReference type="Proteomes" id="UP000054270">
    <property type="component" value="Unassembled WGS sequence"/>
</dbReference>
<gene>
    <name evidence="1" type="ORF">HYPSUDRAFT_58611</name>
</gene>
<keyword evidence="2" id="KW-1185">Reference proteome</keyword>
<name>A0A0D2LY73_HYPSF</name>
<accession>A0A0D2LY73</accession>
<sequence length="190" mass="22120">MPQAEFQENGVPKLGFQSQRKVTYLDRTLATIFCLRQTGSLSERSEVSFHDLRQAMTGHATTNGEVLDEEERDEYTEYALERLDRSRYIRVRFPDGDISDGRFKIHPDFEDVLLILAEMIAASDQFDSSTVFDLNQYKTLCDFFHDLTLSDRLPIGKEVLTEDELEEVLRYDALCDFLEELVDKEIFRNV</sequence>
<dbReference type="AlphaFoldDB" id="A0A0D2LY73"/>
<reference evidence="2" key="1">
    <citation type="submission" date="2014-04" db="EMBL/GenBank/DDBJ databases">
        <title>Evolutionary Origins and Diversification of the Mycorrhizal Mutualists.</title>
        <authorList>
            <consortium name="DOE Joint Genome Institute"/>
            <consortium name="Mycorrhizal Genomics Consortium"/>
            <person name="Kohler A."/>
            <person name="Kuo A."/>
            <person name="Nagy L.G."/>
            <person name="Floudas D."/>
            <person name="Copeland A."/>
            <person name="Barry K.W."/>
            <person name="Cichocki N."/>
            <person name="Veneault-Fourrey C."/>
            <person name="LaButti K."/>
            <person name="Lindquist E.A."/>
            <person name="Lipzen A."/>
            <person name="Lundell T."/>
            <person name="Morin E."/>
            <person name="Murat C."/>
            <person name="Riley R."/>
            <person name="Ohm R."/>
            <person name="Sun H."/>
            <person name="Tunlid A."/>
            <person name="Henrissat B."/>
            <person name="Grigoriev I.V."/>
            <person name="Hibbett D.S."/>
            <person name="Martin F."/>
        </authorList>
    </citation>
    <scope>NUCLEOTIDE SEQUENCE [LARGE SCALE GENOMIC DNA]</scope>
    <source>
        <strain evidence="2">FD-334 SS-4</strain>
    </source>
</reference>
<protein>
    <submittedName>
        <fullName evidence="1">Uncharacterized protein</fullName>
    </submittedName>
</protein>
<organism evidence="1 2">
    <name type="scientific">Hypholoma sublateritium (strain FD-334 SS-4)</name>
    <dbReference type="NCBI Taxonomy" id="945553"/>
    <lineage>
        <taxon>Eukaryota</taxon>
        <taxon>Fungi</taxon>
        <taxon>Dikarya</taxon>
        <taxon>Basidiomycota</taxon>
        <taxon>Agaricomycotina</taxon>
        <taxon>Agaricomycetes</taxon>
        <taxon>Agaricomycetidae</taxon>
        <taxon>Agaricales</taxon>
        <taxon>Agaricineae</taxon>
        <taxon>Strophariaceae</taxon>
        <taxon>Hypholoma</taxon>
    </lineage>
</organism>
<proteinExistence type="predicted"/>
<evidence type="ECO:0000313" key="2">
    <source>
        <dbReference type="Proteomes" id="UP000054270"/>
    </source>
</evidence>
<dbReference type="EMBL" id="KN817634">
    <property type="protein sequence ID" value="KJA15828.1"/>
    <property type="molecule type" value="Genomic_DNA"/>
</dbReference>
<evidence type="ECO:0000313" key="1">
    <source>
        <dbReference type="EMBL" id="KJA15828.1"/>
    </source>
</evidence>